<keyword evidence="1" id="KW-0812">Transmembrane</keyword>
<feature type="transmembrane region" description="Helical" evidence="1">
    <location>
        <begin position="28"/>
        <end position="61"/>
    </location>
</feature>
<evidence type="ECO:0000313" key="2">
    <source>
        <dbReference type="EMBL" id="KAF1961551.1"/>
    </source>
</evidence>
<dbReference type="Proteomes" id="UP000800035">
    <property type="component" value="Unassembled WGS sequence"/>
</dbReference>
<dbReference type="AlphaFoldDB" id="A0A6A5U9E2"/>
<evidence type="ECO:0000256" key="1">
    <source>
        <dbReference type="SAM" id="Phobius"/>
    </source>
</evidence>
<reference evidence="2" key="1">
    <citation type="journal article" date="2020" name="Stud. Mycol.">
        <title>101 Dothideomycetes genomes: a test case for predicting lifestyles and emergence of pathogens.</title>
        <authorList>
            <person name="Haridas S."/>
            <person name="Albert R."/>
            <person name="Binder M."/>
            <person name="Bloem J."/>
            <person name="Labutti K."/>
            <person name="Salamov A."/>
            <person name="Andreopoulos B."/>
            <person name="Baker S."/>
            <person name="Barry K."/>
            <person name="Bills G."/>
            <person name="Bluhm B."/>
            <person name="Cannon C."/>
            <person name="Castanera R."/>
            <person name="Culley D."/>
            <person name="Daum C."/>
            <person name="Ezra D."/>
            <person name="Gonzalez J."/>
            <person name="Henrissat B."/>
            <person name="Kuo A."/>
            <person name="Liang C."/>
            <person name="Lipzen A."/>
            <person name="Lutzoni F."/>
            <person name="Magnuson J."/>
            <person name="Mondo S."/>
            <person name="Nolan M."/>
            <person name="Ohm R."/>
            <person name="Pangilinan J."/>
            <person name="Park H.-J."/>
            <person name="Ramirez L."/>
            <person name="Alfaro M."/>
            <person name="Sun H."/>
            <person name="Tritt A."/>
            <person name="Yoshinaga Y."/>
            <person name="Zwiers L.-H."/>
            <person name="Turgeon B."/>
            <person name="Goodwin S."/>
            <person name="Spatafora J."/>
            <person name="Crous P."/>
            <person name="Grigoriev I."/>
        </authorList>
    </citation>
    <scope>NUCLEOTIDE SEQUENCE</scope>
    <source>
        <strain evidence="2">CBS 675.92</strain>
    </source>
</reference>
<organism evidence="2 3">
    <name type="scientific">Byssothecium circinans</name>
    <dbReference type="NCBI Taxonomy" id="147558"/>
    <lineage>
        <taxon>Eukaryota</taxon>
        <taxon>Fungi</taxon>
        <taxon>Dikarya</taxon>
        <taxon>Ascomycota</taxon>
        <taxon>Pezizomycotina</taxon>
        <taxon>Dothideomycetes</taxon>
        <taxon>Pleosporomycetidae</taxon>
        <taxon>Pleosporales</taxon>
        <taxon>Massarineae</taxon>
        <taxon>Massarinaceae</taxon>
        <taxon>Byssothecium</taxon>
    </lineage>
</organism>
<sequence length="228" mass="26269">MGFSSVRSAIQDLQDNYYDLIETRDFGILTWLSFGAIFQLLSLAYLPARVAASLPVLWLLYRMFKATIDTRGLFTTSFTDIKQRRWTPDIIDQIFKDMWREAENNRSNWTYLGRSATLCDTSDAAGTTTIWLSYWKDLKGLRAFANSAAHRLGQDRFNAKRFPYMGIMHETFHAPNGSWEAIYDSFRLWGIGTLKYAVGEGRDELEPRGALKVNPRGSSMFSRMGRRQ</sequence>
<dbReference type="EMBL" id="ML976981">
    <property type="protein sequence ID" value="KAF1961551.1"/>
    <property type="molecule type" value="Genomic_DNA"/>
</dbReference>
<keyword evidence="1" id="KW-1133">Transmembrane helix</keyword>
<gene>
    <name evidence="2" type="ORF">CC80DRAFT_488794</name>
</gene>
<dbReference type="InterPro" id="IPR025444">
    <property type="entry name" value="Monooxy_af470"/>
</dbReference>
<evidence type="ECO:0000313" key="3">
    <source>
        <dbReference type="Proteomes" id="UP000800035"/>
    </source>
</evidence>
<keyword evidence="1" id="KW-0472">Membrane</keyword>
<accession>A0A6A5U9E2</accession>
<proteinExistence type="predicted"/>
<protein>
    <submittedName>
        <fullName evidence="2">Uncharacterized protein</fullName>
    </submittedName>
</protein>
<dbReference type="Pfam" id="PF13826">
    <property type="entry name" value="Monooxy_af470-like"/>
    <property type="match status" value="1"/>
</dbReference>
<name>A0A6A5U9E2_9PLEO</name>
<dbReference type="OrthoDB" id="3202396at2759"/>
<keyword evidence="3" id="KW-1185">Reference proteome</keyword>